<evidence type="ECO:0000313" key="2">
    <source>
        <dbReference type="Proteomes" id="UP000182110"/>
    </source>
</evidence>
<dbReference type="Proteomes" id="UP000182110">
    <property type="component" value="Unassembled WGS sequence"/>
</dbReference>
<keyword evidence="2" id="KW-1185">Reference proteome</keyword>
<gene>
    <name evidence="1" type="ORF">BN1180_04019</name>
</gene>
<organism evidence="1 2">
    <name type="scientific">Peribacillus simplex</name>
    <dbReference type="NCBI Taxonomy" id="1478"/>
    <lineage>
        <taxon>Bacteria</taxon>
        <taxon>Bacillati</taxon>
        <taxon>Bacillota</taxon>
        <taxon>Bacilli</taxon>
        <taxon>Bacillales</taxon>
        <taxon>Bacillaceae</taxon>
        <taxon>Peribacillus</taxon>
    </lineage>
</organism>
<reference evidence="1 2" key="1">
    <citation type="journal article" date="2014" name="Genome Announc.">
        <title>Genome Sequence of Bacillus simplex Strain P558, Isolated from a Human Fecal Sample.</title>
        <authorList>
            <person name="Croce O."/>
            <person name="Hugon P."/>
            <person name="Lagier J.C."/>
            <person name="Bibi F."/>
            <person name="Robert C."/>
            <person name="Azhar E.I."/>
            <person name="Raoult D."/>
            <person name="Fournier P.E."/>
        </authorList>
    </citation>
    <scope>NUCLEOTIDE SEQUENCE [LARGE SCALE GENOMIC DNA]</scope>
    <source>
        <strain evidence="1 2">P558</strain>
    </source>
</reference>
<dbReference type="EMBL" id="CCXW01000001">
    <property type="protein sequence ID" value="CEG33837.1"/>
    <property type="molecule type" value="Genomic_DNA"/>
</dbReference>
<sequence>MILKLDLLASFRFMHFYIIKLGVGDSCKKYNYTAFHGPNNILSHIINKIECIHTPRFERLYVQFRIKHPVFKGEFLFDISI</sequence>
<dbReference type="AlphaFoldDB" id="A0AAN2TU39"/>
<protein>
    <submittedName>
        <fullName evidence="1">Uncharacterized protein</fullName>
    </submittedName>
</protein>
<proteinExistence type="predicted"/>
<accession>A0AAN2TU39</accession>
<name>A0AAN2TU39_9BACI</name>
<evidence type="ECO:0000313" key="1">
    <source>
        <dbReference type="EMBL" id="CEG33837.1"/>
    </source>
</evidence>
<comment type="caution">
    <text evidence="1">The sequence shown here is derived from an EMBL/GenBank/DDBJ whole genome shotgun (WGS) entry which is preliminary data.</text>
</comment>